<comment type="cofactor">
    <cofactor evidence="1">
        <name>FAD</name>
        <dbReference type="ChEBI" id="CHEBI:57692"/>
    </cofactor>
</comment>
<feature type="domain" description="Glucose-methanol-choline oxidoreductase N-terminal" evidence="6">
    <location>
        <begin position="111"/>
        <end position="354"/>
    </location>
</feature>
<protein>
    <submittedName>
        <fullName evidence="8">GMC oxidoreductase</fullName>
    </submittedName>
</protein>
<evidence type="ECO:0000313" key="9">
    <source>
        <dbReference type="Proteomes" id="UP001597512"/>
    </source>
</evidence>
<gene>
    <name evidence="8" type="ORF">ACFS25_00595</name>
</gene>
<dbReference type="PANTHER" id="PTHR42784:SF1">
    <property type="entry name" value="PYRANOSE 2-OXIDASE"/>
    <property type="match status" value="1"/>
</dbReference>
<dbReference type="RefSeq" id="WP_381496458.1">
    <property type="nucleotide sequence ID" value="NZ_JBHUOM010000001.1"/>
</dbReference>
<dbReference type="Pfam" id="PF00732">
    <property type="entry name" value="GMC_oxred_N"/>
    <property type="match status" value="1"/>
</dbReference>
<feature type="domain" description="Glucose-methanol-choline oxidoreductase C-terminal" evidence="7">
    <location>
        <begin position="446"/>
        <end position="565"/>
    </location>
</feature>
<keyword evidence="5" id="KW-0560">Oxidoreductase</keyword>
<dbReference type="Proteomes" id="UP001597512">
    <property type="component" value="Unassembled WGS sequence"/>
</dbReference>
<dbReference type="SUPFAM" id="SSF51905">
    <property type="entry name" value="FAD/NAD(P)-binding domain"/>
    <property type="match status" value="1"/>
</dbReference>
<evidence type="ECO:0000256" key="1">
    <source>
        <dbReference type="ARBA" id="ARBA00001974"/>
    </source>
</evidence>
<keyword evidence="9" id="KW-1185">Reference proteome</keyword>
<name>A0ABW6ADL5_9BACT</name>
<dbReference type="EMBL" id="JBHUOM010000001">
    <property type="protein sequence ID" value="MFD2932255.1"/>
    <property type="molecule type" value="Genomic_DNA"/>
</dbReference>
<sequence length="584" mass="66340">MSRKNIPAQTPIPSGKKFDAIVVGSGISGGWSAKELCEKGLNVLLLERGRMIEHVTDYHTATMNPWDFPHHNLEMPTDLLKQYPVQNRTGFTITEATHQHFVNDLENPYVEEKPFDWIRGYHVGGKSLMWGRYSFRFSDLDFEANAKEGIATDWPIRYKDIAPWYDYVEKFAGIAGDRDGLPHLPDGQFQPAMPDNCVEAHFRQTVNEQFGDRKVISARAAHLTAPTQEQMNLGRAKCQYRNLCMRGCPYGAYFSTQSATLPAARRTKRLTVRPHSIVNSIIYDENTASSTFGRATGVRVIDEQTHEWHEFHASVIFLNASALGSTYILMNSKSKRFPNGMDDSGQLGRNLMDHHFHVGATADYDHDLDKYYYGRHPAGLYIPRFRNLPDQHNQAFTRGYGFEVYTNRENWDHARQEDGFGADFKEKATQFGTWKITLDAFGECLPYEDNRVHLTNEVTDKWGQPVLKMDVHYRENETLMRKDAKEQAVLMLEKAGFSSINGFDKQAHPGLSIHEMGTARMGTSPKNSVFNKFNQHHVVKNVFCTDGATMTSSPCQNPSLTYMALSARAADYAVKALKRGDLPR</sequence>
<accession>A0ABW6ADL5</accession>
<dbReference type="PANTHER" id="PTHR42784">
    <property type="entry name" value="PYRANOSE 2-OXIDASE"/>
    <property type="match status" value="1"/>
</dbReference>
<dbReference type="InterPro" id="IPR000172">
    <property type="entry name" value="GMC_OxRdtase_N"/>
</dbReference>
<evidence type="ECO:0000259" key="7">
    <source>
        <dbReference type="Pfam" id="PF05199"/>
    </source>
</evidence>
<keyword evidence="3" id="KW-0285">Flavoprotein</keyword>
<proteinExistence type="inferred from homology"/>
<dbReference type="InterPro" id="IPR051473">
    <property type="entry name" value="P2Ox-like"/>
</dbReference>
<reference evidence="9" key="1">
    <citation type="journal article" date="2019" name="Int. J. Syst. Evol. Microbiol.">
        <title>The Global Catalogue of Microorganisms (GCM) 10K type strain sequencing project: providing services to taxonomists for standard genome sequencing and annotation.</title>
        <authorList>
            <consortium name="The Broad Institute Genomics Platform"/>
            <consortium name="The Broad Institute Genome Sequencing Center for Infectious Disease"/>
            <person name="Wu L."/>
            <person name="Ma J."/>
        </authorList>
    </citation>
    <scope>NUCLEOTIDE SEQUENCE [LARGE SCALE GENOMIC DNA]</scope>
    <source>
        <strain evidence="9">KCTC 52490</strain>
    </source>
</reference>
<dbReference type="InterPro" id="IPR007867">
    <property type="entry name" value="GMC_OxRtase_C"/>
</dbReference>
<evidence type="ECO:0000259" key="6">
    <source>
        <dbReference type="Pfam" id="PF00732"/>
    </source>
</evidence>
<keyword evidence="4" id="KW-0274">FAD</keyword>
<evidence type="ECO:0000256" key="5">
    <source>
        <dbReference type="ARBA" id="ARBA00023002"/>
    </source>
</evidence>
<evidence type="ECO:0000256" key="3">
    <source>
        <dbReference type="ARBA" id="ARBA00022630"/>
    </source>
</evidence>
<comment type="similarity">
    <text evidence="2">Belongs to the GMC oxidoreductase family.</text>
</comment>
<evidence type="ECO:0000256" key="4">
    <source>
        <dbReference type="ARBA" id="ARBA00022827"/>
    </source>
</evidence>
<evidence type="ECO:0000256" key="2">
    <source>
        <dbReference type="ARBA" id="ARBA00010790"/>
    </source>
</evidence>
<comment type="caution">
    <text evidence="8">The sequence shown here is derived from an EMBL/GenBank/DDBJ whole genome shotgun (WGS) entry which is preliminary data.</text>
</comment>
<dbReference type="Pfam" id="PF05199">
    <property type="entry name" value="GMC_oxred_C"/>
    <property type="match status" value="1"/>
</dbReference>
<organism evidence="8 9">
    <name type="scientific">Spirosoma flavum</name>
    <dbReference type="NCBI Taxonomy" id="2048557"/>
    <lineage>
        <taxon>Bacteria</taxon>
        <taxon>Pseudomonadati</taxon>
        <taxon>Bacteroidota</taxon>
        <taxon>Cytophagia</taxon>
        <taxon>Cytophagales</taxon>
        <taxon>Cytophagaceae</taxon>
        <taxon>Spirosoma</taxon>
    </lineage>
</organism>
<dbReference type="SUPFAM" id="SSF54373">
    <property type="entry name" value="FAD-linked reductases, C-terminal domain"/>
    <property type="match status" value="1"/>
</dbReference>
<evidence type="ECO:0000313" key="8">
    <source>
        <dbReference type="EMBL" id="MFD2932255.1"/>
    </source>
</evidence>
<dbReference type="Gene3D" id="3.50.50.60">
    <property type="entry name" value="FAD/NAD(P)-binding domain"/>
    <property type="match status" value="2"/>
</dbReference>
<dbReference type="InterPro" id="IPR036188">
    <property type="entry name" value="FAD/NAD-bd_sf"/>
</dbReference>